<protein>
    <submittedName>
        <fullName evidence="4">Phosphocholine cytidylyltransferase family protein</fullName>
    </submittedName>
</protein>
<evidence type="ECO:0000313" key="5">
    <source>
        <dbReference type="Proteomes" id="UP000535838"/>
    </source>
</evidence>
<sequence length="244" mass="28049">MQAIIMAAGKGSRLAPMNVNRPKSFVEINGHKLLDYQLAIYKRLEIEEVIIVTGYRSDLIESHVKDIPYIKTVYNPFYEFSNVLASFWMGMEYLKGDFFYSHADTIFDLSIINRIQETKGDIILPVDIKRCGEEEMKVSLDQNGKINFINKTMTAEEALGEFIGVAKISNRALPVLKEATRKQMQDQNLKAFFEVALQDLINEQKELFAIADITGEYWNEIDFVEDYNKAVQSFKQSSLSQLFE</sequence>
<dbReference type="RefSeq" id="WP_185117819.1">
    <property type="nucleotide sequence ID" value="NZ_JACJVQ010000001.1"/>
</dbReference>
<dbReference type="InterPro" id="IPR025877">
    <property type="entry name" value="MobA-like_NTP_Trfase"/>
</dbReference>
<evidence type="ECO:0000259" key="3">
    <source>
        <dbReference type="Pfam" id="PF12804"/>
    </source>
</evidence>
<feature type="domain" description="MobA-like NTP transferase" evidence="3">
    <location>
        <begin position="3"/>
        <end position="131"/>
    </location>
</feature>
<dbReference type="Gene3D" id="3.90.550.10">
    <property type="entry name" value="Spore Coat Polysaccharide Biosynthesis Protein SpsA, Chain A"/>
    <property type="match status" value="1"/>
</dbReference>
<keyword evidence="5" id="KW-1185">Reference proteome</keyword>
<dbReference type="Pfam" id="PF12804">
    <property type="entry name" value="NTP_transf_3"/>
    <property type="match status" value="1"/>
</dbReference>
<dbReference type="PANTHER" id="PTHR43584">
    <property type="entry name" value="NUCLEOTIDYL TRANSFERASE"/>
    <property type="match status" value="1"/>
</dbReference>
<dbReference type="InterPro" id="IPR029044">
    <property type="entry name" value="Nucleotide-diphossugar_trans"/>
</dbReference>
<accession>A0A841SSH8</accession>
<keyword evidence="1 4" id="KW-0808">Transferase</keyword>
<proteinExistence type="predicted"/>
<dbReference type="GO" id="GO:0016779">
    <property type="term" value="F:nucleotidyltransferase activity"/>
    <property type="evidence" value="ECO:0007669"/>
    <property type="project" value="UniProtKB-KW"/>
</dbReference>
<dbReference type="InterPro" id="IPR050065">
    <property type="entry name" value="GlmU-like"/>
</dbReference>
<evidence type="ECO:0000256" key="1">
    <source>
        <dbReference type="ARBA" id="ARBA00022679"/>
    </source>
</evidence>
<keyword evidence="2 4" id="KW-0548">Nucleotidyltransferase</keyword>
<organism evidence="4 5">
    <name type="scientific">Cohnella thailandensis</name>
    <dbReference type="NCBI Taxonomy" id="557557"/>
    <lineage>
        <taxon>Bacteria</taxon>
        <taxon>Bacillati</taxon>
        <taxon>Bacillota</taxon>
        <taxon>Bacilli</taxon>
        <taxon>Bacillales</taxon>
        <taxon>Paenibacillaceae</taxon>
        <taxon>Cohnella</taxon>
    </lineage>
</organism>
<dbReference type="CDD" id="cd02523">
    <property type="entry name" value="PC_cytidylyltransferase"/>
    <property type="match status" value="1"/>
</dbReference>
<gene>
    <name evidence="4" type="ORF">H7B67_00375</name>
</gene>
<dbReference type="EMBL" id="JACJVQ010000001">
    <property type="protein sequence ID" value="MBB6632577.1"/>
    <property type="molecule type" value="Genomic_DNA"/>
</dbReference>
<comment type="caution">
    <text evidence="4">The sequence shown here is derived from an EMBL/GenBank/DDBJ whole genome shotgun (WGS) entry which is preliminary data.</text>
</comment>
<name>A0A841SSH8_9BACL</name>
<evidence type="ECO:0000313" key="4">
    <source>
        <dbReference type="EMBL" id="MBB6632577.1"/>
    </source>
</evidence>
<dbReference type="PANTHER" id="PTHR43584:SF8">
    <property type="entry name" value="N-ACETYLMURAMATE ALPHA-1-PHOSPHATE URIDYLYLTRANSFERASE"/>
    <property type="match status" value="1"/>
</dbReference>
<dbReference type="Proteomes" id="UP000535838">
    <property type="component" value="Unassembled WGS sequence"/>
</dbReference>
<reference evidence="4 5" key="1">
    <citation type="submission" date="2020-08" db="EMBL/GenBank/DDBJ databases">
        <title>Cohnella phylogeny.</title>
        <authorList>
            <person name="Dunlap C."/>
        </authorList>
    </citation>
    <scope>NUCLEOTIDE SEQUENCE [LARGE SCALE GENOMIC DNA]</scope>
    <source>
        <strain evidence="4 5">DSM 25241</strain>
    </source>
</reference>
<evidence type="ECO:0000256" key="2">
    <source>
        <dbReference type="ARBA" id="ARBA00022695"/>
    </source>
</evidence>
<dbReference type="SUPFAM" id="SSF53448">
    <property type="entry name" value="Nucleotide-diphospho-sugar transferases"/>
    <property type="match status" value="1"/>
</dbReference>
<dbReference type="AlphaFoldDB" id="A0A841SSH8"/>